<protein>
    <submittedName>
        <fullName evidence="1">Spore cortex protein CoxA</fullName>
    </submittedName>
</protein>
<dbReference type="AlphaFoldDB" id="A0A6L3VGT7"/>
<gene>
    <name evidence="1" type="ORF">F7731_03855</name>
</gene>
<dbReference type="EMBL" id="WBOS01000001">
    <property type="protein sequence ID" value="KAB2338694.1"/>
    <property type="molecule type" value="Genomic_DNA"/>
</dbReference>
<dbReference type="RefSeq" id="WP_151533434.1">
    <property type="nucleotide sequence ID" value="NZ_WBOS01000001.1"/>
</dbReference>
<evidence type="ECO:0000313" key="1">
    <source>
        <dbReference type="EMBL" id="KAB2338694.1"/>
    </source>
</evidence>
<name>A0A6L3VGT7_9BACI</name>
<dbReference type="InterPro" id="IPR019076">
    <property type="entry name" value="Spore_lipoprot_YhcN/YlaJ-like"/>
</dbReference>
<organism evidence="1 2">
    <name type="scientific">Cytobacillus depressus</name>
    <dbReference type="NCBI Taxonomy" id="1602942"/>
    <lineage>
        <taxon>Bacteria</taxon>
        <taxon>Bacillati</taxon>
        <taxon>Bacillota</taxon>
        <taxon>Bacilli</taxon>
        <taxon>Bacillales</taxon>
        <taxon>Bacillaceae</taxon>
        <taxon>Cytobacillus</taxon>
    </lineage>
</organism>
<dbReference type="PROSITE" id="PS51257">
    <property type="entry name" value="PROKAR_LIPOPROTEIN"/>
    <property type="match status" value="1"/>
</dbReference>
<reference evidence="1 2" key="1">
    <citation type="journal article" date="2016" name="Antonie Van Leeuwenhoek">
        <title>Bacillus depressus sp. nov., isolated from soil of a sunflower field.</title>
        <authorList>
            <person name="Wei X."/>
            <person name="Xin D."/>
            <person name="Xin Y."/>
            <person name="Zhang H."/>
            <person name="Wang T."/>
            <person name="Zhang J."/>
        </authorList>
    </citation>
    <scope>NUCLEOTIDE SEQUENCE [LARGE SCALE GENOMIC DNA]</scope>
    <source>
        <strain evidence="1 2">BZ1</strain>
    </source>
</reference>
<dbReference type="Proteomes" id="UP000481030">
    <property type="component" value="Unassembled WGS sequence"/>
</dbReference>
<keyword evidence="2" id="KW-1185">Reference proteome</keyword>
<comment type="caution">
    <text evidence="1">The sequence shown here is derived from an EMBL/GenBank/DDBJ whole genome shotgun (WGS) entry which is preliminary data.</text>
</comment>
<sequence length="221" mass="24900">MNKKLFTFPVAAIMSIGLVGCGVNNNETAVQDRNNDTIQPVGYYSNENHRGNSGGNVRILDRTDNDGPVTEWMDHTLGNEDAHYRRLQNDGFSKSDMNYHGHLGFNERKPRSSYYEAYDGNYVNQINQAAHVNNVKNVQTLVKGNDVLIAVNLANNRLKGDTIANIRQSVKPYVSGKNVHIVTNPSTFNRIKVIDNDLREGGPRDQINLDIDNIFQRLKKQ</sequence>
<evidence type="ECO:0000313" key="2">
    <source>
        <dbReference type="Proteomes" id="UP000481030"/>
    </source>
</evidence>
<accession>A0A6L3VGT7</accession>
<dbReference type="Pfam" id="PF09580">
    <property type="entry name" value="Spore_YhcN_YlaJ"/>
    <property type="match status" value="1"/>
</dbReference>
<proteinExistence type="predicted"/>
<dbReference type="OrthoDB" id="2988958at2"/>